<evidence type="ECO:0000313" key="2">
    <source>
        <dbReference type="EMBL" id="CYU80649.1"/>
    </source>
</evidence>
<dbReference type="Proteomes" id="UP000073485">
    <property type="component" value="Unassembled WGS sequence"/>
</dbReference>
<dbReference type="RefSeq" id="WP_261291980.1">
    <property type="nucleotide sequence ID" value="NZ_CEHP01000003.1"/>
</dbReference>
<dbReference type="EMBL" id="FIHG01000001">
    <property type="protein sequence ID" value="CYU69562.1"/>
    <property type="molecule type" value="Genomic_DNA"/>
</dbReference>
<dbReference type="Proteomes" id="UP000073200">
    <property type="component" value="Unassembled WGS sequence"/>
</dbReference>
<sequence length="44" mass="5051">MESKLIANWQKKNYQLSQLIVDSLDGLDVWETVSALGKIRKEMA</sequence>
<evidence type="ECO:0000313" key="4">
    <source>
        <dbReference type="Proteomes" id="UP000073485"/>
    </source>
</evidence>
<evidence type="ECO:0000313" key="1">
    <source>
        <dbReference type="EMBL" id="CYU69562.1"/>
    </source>
</evidence>
<accession>A0A0Z8FHQ8</accession>
<evidence type="ECO:0000313" key="3">
    <source>
        <dbReference type="Proteomes" id="UP000073200"/>
    </source>
</evidence>
<organism evidence="2 4">
    <name type="scientific">Streptococcus suis</name>
    <dbReference type="NCBI Taxonomy" id="1307"/>
    <lineage>
        <taxon>Bacteria</taxon>
        <taxon>Bacillati</taxon>
        <taxon>Bacillota</taxon>
        <taxon>Bacilli</taxon>
        <taxon>Lactobacillales</taxon>
        <taxon>Streptococcaceae</taxon>
        <taxon>Streptococcus</taxon>
    </lineage>
</organism>
<reference evidence="3 4" key="1">
    <citation type="submission" date="2016-02" db="EMBL/GenBank/DDBJ databases">
        <authorList>
            <consortium name="Pathogen Informatics"/>
        </authorList>
    </citation>
    <scope>NUCLEOTIDE SEQUENCE [LARGE SCALE GENOMIC DNA]</scope>
    <source>
        <strain evidence="2 4">LSS48</strain>
        <strain evidence="1 3">LSS59</strain>
    </source>
</reference>
<dbReference type="EMBL" id="FIGO01000005">
    <property type="protein sequence ID" value="CYU80649.1"/>
    <property type="molecule type" value="Genomic_DNA"/>
</dbReference>
<gene>
    <name evidence="2" type="ORF">ERS132410_01109</name>
    <name evidence="1" type="ORF">ERS132421_00289</name>
</gene>
<name>A0A0Z8FHQ8_STRSU</name>
<proteinExistence type="predicted"/>
<dbReference type="AlphaFoldDB" id="A0A0Z8FHQ8"/>
<protein>
    <submittedName>
        <fullName evidence="2">Uncharacterized protein</fullName>
    </submittedName>
</protein>